<protein>
    <recommendedName>
        <fullName evidence="6">Terpene synthase</fullName>
        <ecNumber evidence="6">4.2.3.-</ecNumber>
    </recommendedName>
</protein>
<reference evidence="7 8" key="1">
    <citation type="submission" date="2014-04" db="EMBL/GenBank/DDBJ databases">
        <title>Evolutionary Origins and Diversification of the Mycorrhizal Mutualists.</title>
        <authorList>
            <consortium name="DOE Joint Genome Institute"/>
            <consortium name="Mycorrhizal Genomics Consortium"/>
            <person name="Kohler A."/>
            <person name="Kuo A."/>
            <person name="Nagy L.G."/>
            <person name="Floudas D."/>
            <person name="Copeland A."/>
            <person name="Barry K.W."/>
            <person name="Cichocki N."/>
            <person name="Veneault-Fourrey C."/>
            <person name="LaButti K."/>
            <person name="Lindquist E.A."/>
            <person name="Lipzen A."/>
            <person name="Lundell T."/>
            <person name="Morin E."/>
            <person name="Murat C."/>
            <person name="Riley R."/>
            <person name="Ohm R."/>
            <person name="Sun H."/>
            <person name="Tunlid A."/>
            <person name="Henrissat B."/>
            <person name="Grigoriev I.V."/>
            <person name="Hibbett D.S."/>
            <person name="Martin F."/>
        </authorList>
    </citation>
    <scope>NUCLEOTIDE SEQUENCE [LARGE SCALE GENOMIC DNA]</scope>
    <source>
        <strain evidence="7 8">FD-317 M1</strain>
    </source>
</reference>
<dbReference type="InterPro" id="IPR008949">
    <property type="entry name" value="Isoprenoid_synthase_dom_sf"/>
</dbReference>
<dbReference type="PANTHER" id="PTHR35201">
    <property type="entry name" value="TERPENE SYNTHASE"/>
    <property type="match status" value="1"/>
</dbReference>
<evidence type="ECO:0000256" key="4">
    <source>
        <dbReference type="ARBA" id="ARBA00022842"/>
    </source>
</evidence>
<accession>A0A0D0BLM1</accession>
<sequence>MEFLYSTKIEPSAYDTEGLCGDIELRLHNLSCLEDRGSIRAQEDWNKYVSPVTEYRGSLGPVYSVTSVILPECLPDRIELVAYINEIGFLHDDVIDHVEQERVRDSSLSVIKLLFKGMKSMVENIEMVQILLESIQTAEVAPNDTQSGKRKIQSQIAREMLTIDRECAKISLDAWANFLQLDSSRPLDKKFPTVEEYLSFRVDNGGKMFIFATVTFSMSLKIKEYEMDKCWELTQSAYFVLVLQNDLFSWEKELEEAEHYSLSRIMNILWILTREHNTDFQEAQDICRELIKKYVAEYVQIVEDVKDDESLSVDLRKYIESLQYYISGNLVWGMTCPRYHKEVSFNQRQLEWMRNGLPDRDTSLVSSGPSSFGTTGTTNDSVRIQSRLLSDRAAAVVQGNSSFWEE</sequence>
<dbReference type="Pfam" id="PF19086">
    <property type="entry name" value="Terpene_syn_C_2"/>
    <property type="match status" value="1"/>
</dbReference>
<dbReference type="AlphaFoldDB" id="A0A0D0BLM1"/>
<dbReference type="EC" id="4.2.3.-" evidence="6"/>
<dbReference type="Proteomes" id="UP000053593">
    <property type="component" value="Unassembled WGS sequence"/>
</dbReference>
<keyword evidence="3 6" id="KW-0479">Metal-binding</keyword>
<keyword evidence="8" id="KW-1185">Reference proteome</keyword>
<comment type="cofactor">
    <cofactor evidence="1 6">
        <name>Mg(2+)</name>
        <dbReference type="ChEBI" id="CHEBI:18420"/>
    </cofactor>
</comment>
<evidence type="ECO:0000313" key="8">
    <source>
        <dbReference type="Proteomes" id="UP000053593"/>
    </source>
</evidence>
<dbReference type="PANTHER" id="PTHR35201:SF4">
    <property type="entry name" value="BETA-PINACENE SYNTHASE-RELATED"/>
    <property type="match status" value="1"/>
</dbReference>
<comment type="similarity">
    <text evidence="2 6">Belongs to the terpene synthase family.</text>
</comment>
<organism evidence="7 8">
    <name type="scientific">Collybiopsis luxurians FD-317 M1</name>
    <dbReference type="NCBI Taxonomy" id="944289"/>
    <lineage>
        <taxon>Eukaryota</taxon>
        <taxon>Fungi</taxon>
        <taxon>Dikarya</taxon>
        <taxon>Basidiomycota</taxon>
        <taxon>Agaricomycotina</taxon>
        <taxon>Agaricomycetes</taxon>
        <taxon>Agaricomycetidae</taxon>
        <taxon>Agaricales</taxon>
        <taxon>Marasmiineae</taxon>
        <taxon>Omphalotaceae</taxon>
        <taxon>Collybiopsis</taxon>
        <taxon>Collybiopsis luxurians</taxon>
    </lineage>
</organism>
<evidence type="ECO:0000313" key="7">
    <source>
        <dbReference type="EMBL" id="KIK55681.1"/>
    </source>
</evidence>
<gene>
    <name evidence="7" type="ORF">GYMLUDRAFT_248492</name>
</gene>
<dbReference type="GO" id="GO:0046872">
    <property type="term" value="F:metal ion binding"/>
    <property type="evidence" value="ECO:0007669"/>
    <property type="project" value="UniProtKB-KW"/>
</dbReference>
<evidence type="ECO:0000256" key="5">
    <source>
        <dbReference type="ARBA" id="ARBA00023239"/>
    </source>
</evidence>
<evidence type="ECO:0000256" key="3">
    <source>
        <dbReference type="ARBA" id="ARBA00022723"/>
    </source>
</evidence>
<dbReference type="InterPro" id="IPR034686">
    <property type="entry name" value="Terpene_cyclase-like_2"/>
</dbReference>
<keyword evidence="5 6" id="KW-0456">Lyase</keyword>
<proteinExistence type="inferred from homology"/>
<dbReference type="SUPFAM" id="SSF48576">
    <property type="entry name" value="Terpenoid synthases"/>
    <property type="match status" value="1"/>
</dbReference>
<dbReference type="HOGENOM" id="CLU_042677_0_1_1"/>
<evidence type="ECO:0000256" key="6">
    <source>
        <dbReference type="RuleBase" id="RU366034"/>
    </source>
</evidence>
<name>A0A0D0BLM1_9AGAR</name>
<dbReference type="OrthoDB" id="6921389at2759"/>
<keyword evidence="4 6" id="KW-0460">Magnesium</keyword>
<dbReference type="EMBL" id="KN834804">
    <property type="protein sequence ID" value="KIK55681.1"/>
    <property type="molecule type" value="Genomic_DNA"/>
</dbReference>
<dbReference type="Gene3D" id="1.10.600.10">
    <property type="entry name" value="Farnesyl Diphosphate Synthase"/>
    <property type="match status" value="1"/>
</dbReference>
<evidence type="ECO:0000256" key="1">
    <source>
        <dbReference type="ARBA" id="ARBA00001946"/>
    </source>
</evidence>
<evidence type="ECO:0000256" key="2">
    <source>
        <dbReference type="ARBA" id="ARBA00006333"/>
    </source>
</evidence>
<dbReference type="GO" id="GO:0008299">
    <property type="term" value="P:isoprenoid biosynthetic process"/>
    <property type="evidence" value="ECO:0007669"/>
    <property type="project" value="UniProtKB-ARBA"/>
</dbReference>
<dbReference type="GO" id="GO:0010333">
    <property type="term" value="F:terpene synthase activity"/>
    <property type="evidence" value="ECO:0007669"/>
    <property type="project" value="InterPro"/>
</dbReference>